<feature type="domain" description="Sulfatase-modifying factor enzyme-like" evidence="2">
    <location>
        <begin position="112"/>
        <end position="338"/>
    </location>
</feature>
<evidence type="ECO:0000313" key="4">
    <source>
        <dbReference type="Proteomes" id="UP000055136"/>
    </source>
</evidence>
<evidence type="ECO:0000256" key="1">
    <source>
        <dbReference type="SAM" id="SignalP"/>
    </source>
</evidence>
<gene>
    <name evidence="3" type="ORF">Tel_00080</name>
</gene>
<organism evidence="3 4">
    <name type="scientific">Candidatus Tenderia electrophaga</name>
    <dbReference type="NCBI Taxonomy" id="1748243"/>
    <lineage>
        <taxon>Bacteria</taxon>
        <taxon>Pseudomonadati</taxon>
        <taxon>Pseudomonadota</taxon>
        <taxon>Gammaproteobacteria</taxon>
        <taxon>Candidatus Tenderiales</taxon>
        <taxon>Candidatus Tenderiaceae</taxon>
        <taxon>Candidatus Tenderia</taxon>
    </lineage>
</organism>
<keyword evidence="4" id="KW-1185">Reference proteome</keyword>
<dbReference type="KEGG" id="tee:Tel_00080"/>
<proteinExistence type="predicted"/>
<dbReference type="EMBL" id="CP013099">
    <property type="protein sequence ID" value="ALP51663.1"/>
    <property type="molecule type" value="Genomic_DNA"/>
</dbReference>
<dbReference type="SUPFAM" id="SSF48695">
    <property type="entry name" value="Multiheme cytochromes"/>
    <property type="match status" value="1"/>
</dbReference>
<sequence>MNWGHCFMVLVALFGAAAWAAEERIVRFHHEDMNGCVACHQEGDAELFKKATSTACVECHKRKGLKTDFSAELQQLESAIRKAKPKKRAEGQGPGMSVPIYYDETRIGADPNEMIRIPAGTFIRGTDFRLPDEGPRHEVELPAYWIDKYEVTNLQYKQFIDATGHRSPRHFRNRSFPEGKADHPVTQVSWYDAHDYCEWAGKRLPDDKEWEKAARGTDGRMFPWGSGFSIDKANTPVRWAAMYVEGDTTPVGAFEGGKSPYGLYDMTGNVWEWTSSWYLPYPGNQRVTENYGEKYKVLKGGSWWDCSFYKCGISAPVFNRSFFNPRTKNDSFGFRCAKDAE</sequence>
<feature type="chain" id="PRO_5006604810" description="Sulfatase-modifying factor enzyme-like domain-containing protein" evidence="1">
    <location>
        <begin position="21"/>
        <end position="341"/>
    </location>
</feature>
<evidence type="ECO:0000259" key="2">
    <source>
        <dbReference type="Pfam" id="PF03781"/>
    </source>
</evidence>
<name>A0A0S2T971_9GAMM</name>
<reference evidence="3" key="1">
    <citation type="submission" date="2015-10" db="EMBL/GenBank/DDBJ databases">
        <title>Description of Candidatus Tenderia electrophaga gen. nov, sp. nov., an Uncultivated Electroautotroph from a Biocathode Enrichment.</title>
        <authorList>
            <person name="Eddie B.J."/>
            <person name="Malanoski A.P."/>
            <person name="Wang Z."/>
            <person name="Hall R.J."/>
            <person name="Oh S.D."/>
            <person name="Heiner C."/>
            <person name="Lin B."/>
            <person name="Strycharz-Glaven S.M."/>
        </authorList>
    </citation>
    <scope>NUCLEOTIDE SEQUENCE [LARGE SCALE GENOMIC DNA]</scope>
    <source>
        <strain evidence="3">NRL1</strain>
    </source>
</reference>
<accession>A0A0S2T971</accession>
<dbReference type="SUPFAM" id="SSF56436">
    <property type="entry name" value="C-type lectin-like"/>
    <property type="match status" value="1"/>
</dbReference>
<dbReference type="InterPro" id="IPR016187">
    <property type="entry name" value="CTDL_fold"/>
</dbReference>
<dbReference type="GO" id="GO:0120147">
    <property type="term" value="F:formylglycine-generating oxidase activity"/>
    <property type="evidence" value="ECO:0007669"/>
    <property type="project" value="TreeGrafter"/>
</dbReference>
<dbReference type="Gene3D" id="3.90.1580.10">
    <property type="entry name" value="paralog of FGE (formylglycine-generating enzyme)"/>
    <property type="match status" value="1"/>
</dbReference>
<dbReference type="Proteomes" id="UP000055136">
    <property type="component" value="Chromosome"/>
</dbReference>
<dbReference type="InterPro" id="IPR042095">
    <property type="entry name" value="SUMF_sf"/>
</dbReference>
<keyword evidence="1" id="KW-0732">Signal</keyword>
<dbReference type="InterPro" id="IPR051043">
    <property type="entry name" value="Sulfatase_Mod_Factor_Kinase"/>
</dbReference>
<dbReference type="Pfam" id="PF03781">
    <property type="entry name" value="FGE-sulfatase"/>
    <property type="match status" value="1"/>
</dbReference>
<evidence type="ECO:0000313" key="3">
    <source>
        <dbReference type="EMBL" id="ALP51663.1"/>
    </source>
</evidence>
<protein>
    <recommendedName>
        <fullName evidence="2">Sulfatase-modifying factor enzyme-like domain-containing protein</fullName>
    </recommendedName>
</protein>
<dbReference type="PANTHER" id="PTHR23150:SF19">
    <property type="entry name" value="FORMYLGLYCINE-GENERATING ENZYME"/>
    <property type="match status" value="1"/>
</dbReference>
<dbReference type="STRING" id="1748243.Tel_00080"/>
<feature type="signal peptide" evidence="1">
    <location>
        <begin position="1"/>
        <end position="20"/>
    </location>
</feature>
<dbReference type="InterPro" id="IPR036280">
    <property type="entry name" value="Multihaem_cyt_sf"/>
</dbReference>
<dbReference type="PANTHER" id="PTHR23150">
    <property type="entry name" value="SULFATASE MODIFYING FACTOR 1, 2"/>
    <property type="match status" value="1"/>
</dbReference>
<dbReference type="AlphaFoldDB" id="A0A0S2T971"/>
<dbReference type="InterPro" id="IPR005532">
    <property type="entry name" value="SUMF_dom"/>
</dbReference>